<keyword evidence="2" id="KW-1185">Reference proteome</keyword>
<gene>
    <name evidence="1" type="ORF">Triagg1_7675</name>
</gene>
<protein>
    <recommendedName>
        <fullName evidence="3">Transcription factor domain-containing protein</fullName>
    </recommendedName>
</protein>
<reference evidence="1" key="1">
    <citation type="submission" date="2023-11" db="EMBL/GenBank/DDBJ databases">
        <title>The genome sequences of three competitors of mushroom-forming fungi.</title>
        <authorList>
            <person name="Beijen E."/>
            <person name="Ohm R.A."/>
        </authorList>
    </citation>
    <scope>NUCLEOTIDE SEQUENCE</scope>
    <source>
        <strain evidence="1">CBS 100526</strain>
    </source>
</reference>
<evidence type="ECO:0008006" key="3">
    <source>
        <dbReference type="Google" id="ProtNLM"/>
    </source>
</evidence>
<dbReference type="Proteomes" id="UP001273209">
    <property type="component" value="Unassembled WGS sequence"/>
</dbReference>
<dbReference type="GeneID" id="87922341"/>
<evidence type="ECO:0000313" key="2">
    <source>
        <dbReference type="Proteomes" id="UP001273209"/>
    </source>
</evidence>
<comment type="caution">
    <text evidence="1">The sequence shown here is derived from an EMBL/GenBank/DDBJ whole genome shotgun (WGS) entry which is preliminary data.</text>
</comment>
<organism evidence="1 2">
    <name type="scientific">Trichoderma aggressivum f. europaeum</name>
    <dbReference type="NCBI Taxonomy" id="173218"/>
    <lineage>
        <taxon>Eukaryota</taxon>
        <taxon>Fungi</taxon>
        <taxon>Dikarya</taxon>
        <taxon>Ascomycota</taxon>
        <taxon>Pezizomycotina</taxon>
        <taxon>Sordariomycetes</taxon>
        <taxon>Hypocreomycetidae</taxon>
        <taxon>Hypocreales</taxon>
        <taxon>Hypocreaceae</taxon>
        <taxon>Trichoderma</taxon>
    </lineage>
</organism>
<dbReference type="AlphaFoldDB" id="A0AAE1LWL5"/>
<accession>A0AAE1LWL5</accession>
<dbReference type="RefSeq" id="XP_062753261.1">
    <property type="nucleotide sequence ID" value="XM_062902436.1"/>
</dbReference>
<sequence length="139" mass="16173">MNSISQNHKTSGFKSMMDDPHALRLTLLIAALHFEWTTGHMQSFESTFLFHKAKLIQMVNKWITKGQPAEHMACIINQIASLCFIELCLGHVFSAKAHLGGMLSLLKERKRHWQRSPEQDEPQYEISEEEELNNRYYLL</sequence>
<name>A0AAE1LWL5_9HYPO</name>
<evidence type="ECO:0000313" key="1">
    <source>
        <dbReference type="EMBL" id="KAK4067232.1"/>
    </source>
</evidence>
<dbReference type="EMBL" id="JAWRVG010000035">
    <property type="protein sequence ID" value="KAK4067232.1"/>
    <property type="molecule type" value="Genomic_DNA"/>
</dbReference>
<proteinExistence type="predicted"/>